<dbReference type="Pfam" id="PF12999">
    <property type="entry name" value="PRKCSH-like"/>
    <property type="match status" value="1"/>
</dbReference>
<feature type="signal peptide" evidence="6">
    <location>
        <begin position="1"/>
        <end position="16"/>
    </location>
</feature>
<evidence type="ECO:0000256" key="2">
    <source>
        <dbReference type="ARBA" id="ARBA00022729"/>
    </source>
</evidence>
<keyword evidence="3" id="KW-0256">Endoplasmic reticulum</keyword>
<dbReference type="STRING" id="74557.A0A1V9ZBT4"/>
<dbReference type="AlphaFoldDB" id="A0A1V9ZBT4"/>
<evidence type="ECO:0000256" key="6">
    <source>
        <dbReference type="SAM" id="SignalP"/>
    </source>
</evidence>
<feature type="chain" id="PRO_5010698758" description="Glucosidase 2 subunit beta" evidence="6">
    <location>
        <begin position="17"/>
        <end position="552"/>
    </location>
</feature>
<dbReference type="InterPro" id="IPR009011">
    <property type="entry name" value="Man6P_isomerase_rcpt-bd_dom_sf"/>
</dbReference>
<protein>
    <recommendedName>
        <fullName evidence="1">Glucosidase 2 subunit beta</fullName>
    </recommendedName>
</protein>
<dbReference type="SUPFAM" id="SSF50911">
    <property type="entry name" value="Mannose 6-phosphate receptor domain"/>
    <property type="match status" value="1"/>
</dbReference>
<reference evidence="8 9" key="1">
    <citation type="journal article" date="2014" name="Genome Biol. Evol.">
        <title>The secreted proteins of Achlya hypogyna and Thraustotheca clavata identify the ancestral oomycete secretome and reveal gene acquisitions by horizontal gene transfer.</title>
        <authorList>
            <person name="Misner I."/>
            <person name="Blouin N."/>
            <person name="Leonard G."/>
            <person name="Richards T.A."/>
            <person name="Lane C.E."/>
        </authorList>
    </citation>
    <scope>NUCLEOTIDE SEQUENCE [LARGE SCALE GENOMIC DNA]</scope>
    <source>
        <strain evidence="8 9">ATCC 34112</strain>
    </source>
</reference>
<dbReference type="Proteomes" id="UP000243217">
    <property type="component" value="Unassembled WGS sequence"/>
</dbReference>
<organism evidence="8 9">
    <name type="scientific">Thraustotheca clavata</name>
    <dbReference type="NCBI Taxonomy" id="74557"/>
    <lineage>
        <taxon>Eukaryota</taxon>
        <taxon>Sar</taxon>
        <taxon>Stramenopiles</taxon>
        <taxon>Oomycota</taxon>
        <taxon>Saprolegniomycetes</taxon>
        <taxon>Saprolegniales</taxon>
        <taxon>Achlyaceae</taxon>
        <taxon>Thraustotheca</taxon>
    </lineage>
</organism>
<dbReference type="OrthoDB" id="28322at2759"/>
<evidence type="ECO:0000256" key="3">
    <source>
        <dbReference type="ARBA" id="ARBA00022824"/>
    </source>
</evidence>
<keyword evidence="2 6" id="KW-0732">Signal</keyword>
<evidence type="ECO:0000256" key="4">
    <source>
        <dbReference type="ARBA" id="ARBA00023157"/>
    </source>
</evidence>
<dbReference type="PANTHER" id="PTHR12630">
    <property type="entry name" value="N-LINKED OLIGOSACCHARIDE PROCESSING"/>
    <property type="match status" value="1"/>
</dbReference>
<sequence>MKSFLLVFFGAIVTAAHECMSALDGKLLDLSHSPALINDDFCDCLDGSDEPATSACSYLTNAMHECYNHGLITTSIHTGQVNDGICDCCDGSDEPLGICQDTCQAVIESKRLLIQKQLDTVNAGYAERNKRLEALQQADIDKKVQIKAKQSFVQELKQLAQKVTVFKDKEERTEFAMRVEAAKNKEDDNKCAVDAKEESITDEPPVSTTSVSDDVVELTQAQAKTKLSLTVNRLDGRKMSLSAYMHDVLDQAKRIPIRSVHQRRKEDFLGPLFNGDHKDRVRILTYGLQGIGLILSPVRGVYEVIHFISSKTMDLAHALMPQFIYDPWQTFLELLELDWSYHKSIALRRLSQGQFFWWRYYASWIFDTIWDAPVEVVWETFFSNALHSPTLDTSVALPEAESLRDILTEIQSDITALEQEIDRLERVETVEFGQDEGFQILKGACALAQIEKYFYKICPFGQATQDNVRLGTWKAWSSYSPPVMSFEGGQKCWNGPERSVQLKLECGVHDEIVSVDELSTCVYTVVMKTPAACTSSLVQSAQAEAKKWLISD</sequence>
<dbReference type="GO" id="GO:0017177">
    <property type="term" value="C:glucosidase II complex"/>
    <property type="evidence" value="ECO:0007669"/>
    <property type="project" value="TreeGrafter"/>
</dbReference>
<dbReference type="GO" id="GO:0006491">
    <property type="term" value="P:N-glycan processing"/>
    <property type="evidence" value="ECO:0007669"/>
    <property type="project" value="TreeGrafter"/>
</dbReference>
<dbReference type="PROSITE" id="PS51914">
    <property type="entry name" value="MRH"/>
    <property type="match status" value="1"/>
</dbReference>
<name>A0A1V9ZBT4_9STRA</name>
<proteinExistence type="predicted"/>
<feature type="coiled-coil region" evidence="5">
    <location>
        <begin position="400"/>
        <end position="427"/>
    </location>
</feature>
<evidence type="ECO:0000259" key="7">
    <source>
        <dbReference type="PROSITE" id="PS51914"/>
    </source>
</evidence>
<dbReference type="InterPro" id="IPR044865">
    <property type="entry name" value="MRH_dom"/>
</dbReference>
<dbReference type="EMBL" id="JNBS01002105">
    <property type="protein sequence ID" value="OQR95455.1"/>
    <property type="molecule type" value="Genomic_DNA"/>
</dbReference>
<dbReference type="InterPro" id="IPR028146">
    <property type="entry name" value="PRKCSH_N"/>
</dbReference>
<evidence type="ECO:0000313" key="8">
    <source>
        <dbReference type="EMBL" id="OQR95455.1"/>
    </source>
</evidence>
<gene>
    <name evidence="8" type="ORF">THRCLA_07855</name>
</gene>
<evidence type="ECO:0000313" key="9">
    <source>
        <dbReference type="Proteomes" id="UP000243217"/>
    </source>
</evidence>
<evidence type="ECO:0000256" key="5">
    <source>
        <dbReference type="SAM" id="Coils"/>
    </source>
</evidence>
<comment type="caution">
    <text evidence="8">The sequence shown here is derived from an EMBL/GenBank/DDBJ whole genome shotgun (WGS) entry which is preliminary data.</text>
</comment>
<dbReference type="PANTHER" id="PTHR12630:SF1">
    <property type="entry name" value="GLUCOSIDASE 2 SUBUNIT BETA"/>
    <property type="match status" value="1"/>
</dbReference>
<dbReference type="Gene3D" id="2.70.130.10">
    <property type="entry name" value="Mannose-6-phosphate receptor binding domain"/>
    <property type="match status" value="1"/>
</dbReference>
<evidence type="ECO:0000256" key="1">
    <source>
        <dbReference type="ARBA" id="ARBA00022387"/>
    </source>
</evidence>
<keyword evidence="4" id="KW-1015">Disulfide bond</keyword>
<dbReference type="InterPro" id="IPR039794">
    <property type="entry name" value="Gtb1-like"/>
</dbReference>
<keyword evidence="9" id="KW-1185">Reference proteome</keyword>
<feature type="domain" description="MRH" evidence="7">
    <location>
        <begin position="443"/>
        <end position="535"/>
    </location>
</feature>
<dbReference type="InterPro" id="IPR036607">
    <property type="entry name" value="PRKCSH"/>
</dbReference>
<accession>A0A1V9ZBT4</accession>
<dbReference type="Pfam" id="PF13015">
    <property type="entry name" value="PRKCSH_1"/>
    <property type="match status" value="1"/>
</dbReference>
<keyword evidence="5" id="KW-0175">Coiled coil</keyword>